<evidence type="ECO:0000256" key="8">
    <source>
        <dbReference type="ARBA" id="ARBA00022737"/>
    </source>
</evidence>
<feature type="compositionally biased region" description="Low complexity" evidence="15">
    <location>
        <begin position="718"/>
        <end position="911"/>
    </location>
</feature>
<evidence type="ECO:0000313" key="20">
    <source>
        <dbReference type="Proteomes" id="UP001165063"/>
    </source>
</evidence>
<protein>
    <recommendedName>
        <fullName evidence="2">DNA-directed RNA polymerase</fullName>
        <ecNumber evidence="2">2.7.7.6</ecNumber>
    </recommendedName>
    <alternativeName>
        <fullName evidence="14">DNA-directed RNA polymerase III largest subunit</fullName>
    </alternativeName>
</protein>
<dbReference type="Pfam" id="PF04990">
    <property type="entry name" value="RNA_pol_Rpb1_7"/>
    <property type="match status" value="1"/>
</dbReference>
<dbReference type="PRINTS" id="PR01217">
    <property type="entry name" value="PRICHEXTENSN"/>
</dbReference>
<evidence type="ECO:0000259" key="16">
    <source>
        <dbReference type="Pfam" id="PF04990"/>
    </source>
</evidence>
<evidence type="ECO:0000256" key="4">
    <source>
        <dbReference type="ARBA" id="ARBA00022553"/>
    </source>
</evidence>
<dbReference type="FunFam" id="1.10.150.390:FF:000001">
    <property type="entry name" value="DNA-directed RNA polymerase subunit"/>
    <property type="match status" value="1"/>
</dbReference>
<gene>
    <name evidence="19" type="ORF">Amon01_000506900</name>
</gene>
<evidence type="ECO:0000256" key="5">
    <source>
        <dbReference type="ARBA" id="ARBA00022679"/>
    </source>
</evidence>
<evidence type="ECO:0000313" key="19">
    <source>
        <dbReference type="EMBL" id="GMG39055.1"/>
    </source>
</evidence>
<dbReference type="GO" id="GO:0005665">
    <property type="term" value="C:RNA polymerase II, core complex"/>
    <property type="evidence" value="ECO:0007669"/>
    <property type="project" value="TreeGrafter"/>
</dbReference>
<feature type="domain" description="RNA polymerase Rpb1" evidence="17">
    <location>
        <begin position="56"/>
        <end position="240"/>
    </location>
</feature>
<dbReference type="Pfam" id="PF04992">
    <property type="entry name" value="RNA_pol_Rpb1_6"/>
    <property type="match status" value="1"/>
</dbReference>
<dbReference type="PANTHER" id="PTHR19376:SF37">
    <property type="entry name" value="DNA-DIRECTED RNA POLYMERASE II SUBUNIT RPB1"/>
    <property type="match status" value="1"/>
</dbReference>
<dbReference type="Pfam" id="PF04998">
    <property type="entry name" value="RNA_pol_Rpb1_5"/>
    <property type="match status" value="1"/>
</dbReference>
<keyword evidence="9" id="KW-0862">Zinc</keyword>
<evidence type="ECO:0000256" key="7">
    <source>
        <dbReference type="ARBA" id="ARBA00022723"/>
    </source>
</evidence>
<dbReference type="InterPro" id="IPR038593">
    <property type="entry name" value="RNA_pol_Rpb1_7_sf"/>
</dbReference>
<keyword evidence="11" id="KW-0238">DNA-binding</keyword>
<name>A0A9W6Z284_AMBMO</name>
<keyword evidence="3" id="KW-0240">DNA-directed RNA polymerase</keyword>
<dbReference type="EC" id="2.7.7.6" evidence="2"/>
<feature type="region of interest" description="Disordered" evidence="15">
    <location>
        <begin position="640"/>
        <end position="664"/>
    </location>
</feature>
<evidence type="ECO:0000259" key="18">
    <source>
        <dbReference type="Pfam" id="PF04998"/>
    </source>
</evidence>
<dbReference type="SUPFAM" id="SSF64484">
    <property type="entry name" value="beta and beta-prime subunits of DNA dependent RNA-polymerase"/>
    <property type="match status" value="1"/>
</dbReference>
<keyword evidence="4" id="KW-0597">Phosphoprotein</keyword>
<evidence type="ECO:0000256" key="6">
    <source>
        <dbReference type="ARBA" id="ARBA00022695"/>
    </source>
</evidence>
<dbReference type="InterPro" id="IPR007081">
    <property type="entry name" value="RNA_pol_Rpb1_5"/>
</dbReference>
<feature type="region of interest" description="Disordered" evidence="15">
    <location>
        <begin position="716"/>
        <end position="932"/>
    </location>
</feature>
<organism evidence="19 20">
    <name type="scientific">Ambrosiozyma monospora</name>
    <name type="common">Yeast</name>
    <name type="synonym">Endomycopsis monosporus</name>
    <dbReference type="NCBI Taxonomy" id="43982"/>
    <lineage>
        <taxon>Eukaryota</taxon>
        <taxon>Fungi</taxon>
        <taxon>Dikarya</taxon>
        <taxon>Ascomycota</taxon>
        <taxon>Saccharomycotina</taxon>
        <taxon>Pichiomycetes</taxon>
        <taxon>Pichiales</taxon>
        <taxon>Pichiaceae</taxon>
        <taxon>Ambrosiozyma</taxon>
    </lineage>
</organism>
<dbReference type="PROSITE" id="PS00115">
    <property type="entry name" value="RNA_POL_II_REPEAT"/>
    <property type="match status" value="11"/>
</dbReference>
<keyword evidence="8" id="KW-0677">Repeat</keyword>
<dbReference type="Gene3D" id="6.10.250.2940">
    <property type="match status" value="1"/>
</dbReference>
<feature type="domain" description="RNA polymerase Rpb1" evidence="16">
    <location>
        <begin position="325"/>
        <end position="459"/>
    </location>
</feature>
<reference evidence="19" key="1">
    <citation type="submission" date="2023-04" db="EMBL/GenBank/DDBJ databases">
        <title>Ambrosiozyma monospora NBRC 1965.</title>
        <authorList>
            <person name="Ichikawa N."/>
            <person name="Sato H."/>
            <person name="Tonouchi N."/>
        </authorList>
    </citation>
    <scope>NUCLEOTIDE SEQUENCE</scope>
    <source>
        <strain evidence="19">NBRC 1965</strain>
    </source>
</reference>
<dbReference type="Gene3D" id="6.20.50.80">
    <property type="match status" value="1"/>
</dbReference>
<keyword evidence="5" id="KW-0808">Transferase</keyword>
<evidence type="ECO:0000256" key="3">
    <source>
        <dbReference type="ARBA" id="ARBA00022478"/>
    </source>
</evidence>
<comment type="subcellular location">
    <subcellularLocation>
        <location evidence="1">Nucleus</location>
    </subcellularLocation>
</comment>
<feature type="compositionally biased region" description="Polar residues" evidence="15">
    <location>
        <begin position="912"/>
        <end position="922"/>
    </location>
</feature>
<evidence type="ECO:0000259" key="17">
    <source>
        <dbReference type="Pfam" id="PF04992"/>
    </source>
</evidence>
<proteinExistence type="predicted"/>
<evidence type="ECO:0000256" key="13">
    <source>
        <dbReference type="ARBA" id="ARBA00023242"/>
    </source>
</evidence>
<sequence length="932" mass="102625">MAGREGLIDTAVKTAETGYIQRRLLKALEDIMVHYDGTTRNSLGDIIQFLYGEDGMDATQVEKQTVDTIPGSDAAFEKKYRVDLMNSEKAIRPDVVEYGSEILGDIQLQKILDEEYEQLLDDRSYLRNECFTTGENNWPLPVNLRRVIQNAQQIFHVDHTKASDLTIPEIVRGVQELCKKFIVVRGEGGVLHEAQENATLLFQCLVRSRLATRRVLEEFRLTRDAFDWVVGTIEEKFLRSLVNPGEMVGVVAAQSIGEPATQMTLNTFHYAGVSSKNVTLGVPRLKEILNVAKNVKTPALTVYLKDEVASDIEKSKSIQSLIEHTTLKNVTASTEIYYDPDPRSTLIEEDVDTVEAYFAIPDEKVEENIHKQSPWLLRLELDRAKMLDKQLSMSQVASKIMENFGDDLFVIWSEDNAEKLIIRCRIVREEKSLDEEEEETEDGLLKALEAQMLESISLRGIAGISRVFMMKYDKTYIDETGAFAKKEEWVLETDGINLADVINVEGVDTTRTYSNSFVEILSVLGIEAARSALYKEIMNVIAFDGSYVNYRHLALLVDLMTYRGHLVAISRHGFNRNDTGALMRCSFEETVEILFDAGASAELDTCEGVSQNVILGQMAPFGTGAFEVYLNEDKLSTLPSDASNVPASSLTTKNDGGSTPYEDDHFKDDVIDVSMDDSNVAFSPLITGGMNDDRSGGLTDYNGGFNATSPFSPSFGATSPSYGPTSPSYSPSSPTYSPTSPSYSPTSPSYSPTSPSYSPTSPSYSPTSPSYSPTSPSYSPTSPSYSPTSPSYSPTSPSYSPTSPSYSPTSPSYSPTSPSYSPTSPSYSPTSPSYSPTSPSYSPTSPQYSPTSPQYSPTSPQYSPTSPQYSPTSPQYSPTSPQYSPTSPQYSPTSPQYSPTSPQYSPTSPQYNPTSPSYSPQHNGDNNNNQTN</sequence>
<dbReference type="GO" id="GO:0046872">
    <property type="term" value="F:metal ion binding"/>
    <property type="evidence" value="ECO:0007669"/>
    <property type="project" value="UniProtKB-KW"/>
</dbReference>
<keyword evidence="6" id="KW-0548">Nucleotidyltransferase</keyword>
<accession>A0A9W6Z284</accession>
<evidence type="ECO:0000256" key="15">
    <source>
        <dbReference type="SAM" id="MobiDB-lite"/>
    </source>
</evidence>
<feature type="compositionally biased region" description="Low complexity" evidence="15">
    <location>
        <begin position="923"/>
        <end position="932"/>
    </location>
</feature>
<dbReference type="GO" id="GO:0006366">
    <property type="term" value="P:transcription by RNA polymerase II"/>
    <property type="evidence" value="ECO:0007669"/>
    <property type="project" value="InterPro"/>
</dbReference>
<keyword evidence="12" id="KW-0804">Transcription</keyword>
<evidence type="ECO:0000256" key="10">
    <source>
        <dbReference type="ARBA" id="ARBA00022842"/>
    </source>
</evidence>
<evidence type="ECO:0000256" key="9">
    <source>
        <dbReference type="ARBA" id="ARBA00022833"/>
    </source>
</evidence>
<evidence type="ECO:0000256" key="14">
    <source>
        <dbReference type="ARBA" id="ARBA00033154"/>
    </source>
</evidence>
<dbReference type="CDD" id="cd02584">
    <property type="entry name" value="RNAP_II_Rpb1_C"/>
    <property type="match status" value="1"/>
</dbReference>
<feature type="domain" description="RNA polymerase Rpb1" evidence="18">
    <location>
        <begin position="1"/>
        <end position="581"/>
    </location>
</feature>
<keyword evidence="10" id="KW-0460">Magnesium</keyword>
<dbReference type="EMBL" id="BSXU01002669">
    <property type="protein sequence ID" value="GMG39055.1"/>
    <property type="molecule type" value="Genomic_DNA"/>
</dbReference>
<dbReference type="Gene3D" id="3.30.1360.140">
    <property type="match status" value="1"/>
</dbReference>
<dbReference type="OrthoDB" id="270392at2759"/>
<dbReference type="AlphaFoldDB" id="A0A9W6Z284"/>
<evidence type="ECO:0000256" key="11">
    <source>
        <dbReference type="ARBA" id="ARBA00023125"/>
    </source>
</evidence>
<dbReference type="InterPro" id="IPR007073">
    <property type="entry name" value="RNA_pol_Rpb1_7"/>
</dbReference>
<dbReference type="FunFam" id="3.30.1360.140:FF:000001">
    <property type="entry name" value="DNA-directed RNA polymerase subunit"/>
    <property type="match status" value="1"/>
</dbReference>
<dbReference type="GO" id="GO:0003677">
    <property type="term" value="F:DNA binding"/>
    <property type="evidence" value="ECO:0007669"/>
    <property type="project" value="UniProtKB-KW"/>
</dbReference>
<dbReference type="Pfam" id="PF05001">
    <property type="entry name" value="RNA_pol_Rpb1_R"/>
    <property type="match status" value="13"/>
</dbReference>
<dbReference type="InterPro" id="IPR007075">
    <property type="entry name" value="RNA_pol_Rpb1_6"/>
</dbReference>
<evidence type="ECO:0000256" key="12">
    <source>
        <dbReference type="ARBA" id="ARBA00023163"/>
    </source>
</evidence>
<comment type="caution">
    <text evidence="19">The sequence shown here is derived from an EMBL/GenBank/DDBJ whole genome shotgun (WGS) entry which is preliminary data.</text>
</comment>
<evidence type="ECO:0000256" key="1">
    <source>
        <dbReference type="ARBA" id="ARBA00004123"/>
    </source>
</evidence>
<dbReference type="InterPro" id="IPR045867">
    <property type="entry name" value="DNA-dir_RpoC_beta_prime"/>
</dbReference>
<evidence type="ECO:0000256" key="2">
    <source>
        <dbReference type="ARBA" id="ARBA00012418"/>
    </source>
</evidence>
<keyword evidence="7" id="KW-0479">Metal-binding</keyword>
<keyword evidence="20" id="KW-1185">Reference proteome</keyword>
<feature type="compositionally biased region" description="Polar residues" evidence="15">
    <location>
        <begin position="640"/>
        <end position="657"/>
    </location>
</feature>
<dbReference type="Gene3D" id="1.10.150.390">
    <property type="match status" value="1"/>
</dbReference>
<dbReference type="GO" id="GO:0003899">
    <property type="term" value="F:DNA-directed RNA polymerase activity"/>
    <property type="evidence" value="ECO:0007669"/>
    <property type="project" value="UniProtKB-EC"/>
</dbReference>
<keyword evidence="13" id="KW-0539">Nucleus</keyword>
<dbReference type="InterPro" id="IPR000684">
    <property type="entry name" value="RNA_pol_II_repeat_euk"/>
</dbReference>
<dbReference type="Proteomes" id="UP001165063">
    <property type="component" value="Unassembled WGS sequence"/>
</dbReference>
<dbReference type="PANTHER" id="PTHR19376">
    <property type="entry name" value="DNA-DIRECTED RNA POLYMERASE"/>
    <property type="match status" value="1"/>
</dbReference>